<reference evidence="1" key="1">
    <citation type="journal article" date="2014" name="Front. Microbiol.">
        <title>High frequency of phylogenetically diverse reductive dehalogenase-homologous genes in deep subseafloor sedimentary metagenomes.</title>
        <authorList>
            <person name="Kawai M."/>
            <person name="Futagami T."/>
            <person name="Toyoda A."/>
            <person name="Takaki Y."/>
            <person name="Nishi S."/>
            <person name="Hori S."/>
            <person name="Arai W."/>
            <person name="Tsubouchi T."/>
            <person name="Morono Y."/>
            <person name="Uchiyama I."/>
            <person name="Ito T."/>
            <person name="Fujiyama A."/>
            <person name="Inagaki F."/>
            <person name="Takami H."/>
        </authorList>
    </citation>
    <scope>NUCLEOTIDE SEQUENCE</scope>
    <source>
        <strain evidence="1">Expedition CK06-06</strain>
    </source>
</reference>
<dbReference type="Pfam" id="PF01795">
    <property type="entry name" value="Methyltransf_5"/>
    <property type="match status" value="1"/>
</dbReference>
<proteinExistence type="predicted"/>
<protein>
    <recommendedName>
        <fullName evidence="2">16S rRNA (Cytosine(1402)-N(4))-methyltransferase</fullName>
    </recommendedName>
</protein>
<accession>X1MAI3</accession>
<dbReference type="PANTHER" id="PTHR11265">
    <property type="entry name" value="S-ADENOSYL-METHYLTRANSFERASE MRAW"/>
    <property type="match status" value="1"/>
</dbReference>
<organism evidence="1">
    <name type="scientific">marine sediment metagenome</name>
    <dbReference type="NCBI Taxonomy" id="412755"/>
    <lineage>
        <taxon>unclassified sequences</taxon>
        <taxon>metagenomes</taxon>
        <taxon>ecological metagenomes</taxon>
    </lineage>
</organism>
<dbReference type="InterPro" id="IPR029063">
    <property type="entry name" value="SAM-dependent_MTases_sf"/>
</dbReference>
<dbReference type="SUPFAM" id="SSF53335">
    <property type="entry name" value="S-adenosyl-L-methionine-dependent methyltransferases"/>
    <property type="match status" value="1"/>
</dbReference>
<dbReference type="EMBL" id="BARV01023193">
    <property type="protein sequence ID" value="GAI28637.1"/>
    <property type="molecule type" value="Genomic_DNA"/>
</dbReference>
<dbReference type="PANTHER" id="PTHR11265:SF0">
    <property type="entry name" value="12S RRNA N4-METHYLCYTIDINE METHYLTRANSFERASE"/>
    <property type="match status" value="1"/>
</dbReference>
<evidence type="ECO:0008006" key="2">
    <source>
        <dbReference type="Google" id="ProtNLM"/>
    </source>
</evidence>
<dbReference type="InterPro" id="IPR002903">
    <property type="entry name" value="RsmH"/>
</dbReference>
<sequence length="105" mass="11183">MSVTTSLPTHVPVLVREAVEGLQAQPGGYFVDCTVGLGGHAAAILERISPQGKLLGIDADPEAIRIAQARFGDYSEAVTLVNDSFANLEAICSKYKFYPVDGILF</sequence>
<evidence type="ECO:0000313" key="1">
    <source>
        <dbReference type="EMBL" id="GAI28637.1"/>
    </source>
</evidence>
<comment type="caution">
    <text evidence="1">The sequence shown here is derived from an EMBL/GenBank/DDBJ whole genome shotgun (WGS) entry which is preliminary data.</text>
</comment>
<dbReference type="GO" id="GO:0070475">
    <property type="term" value="P:rRNA base methylation"/>
    <property type="evidence" value="ECO:0007669"/>
    <property type="project" value="TreeGrafter"/>
</dbReference>
<dbReference type="GO" id="GO:0071424">
    <property type="term" value="F:rRNA (cytosine-N4-)-methyltransferase activity"/>
    <property type="evidence" value="ECO:0007669"/>
    <property type="project" value="TreeGrafter"/>
</dbReference>
<gene>
    <name evidence="1" type="ORF">S06H3_38095</name>
</gene>
<dbReference type="Gene3D" id="3.40.50.150">
    <property type="entry name" value="Vaccinia Virus protein VP39"/>
    <property type="match status" value="1"/>
</dbReference>
<dbReference type="GO" id="GO:0005737">
    <property type="term" value="C:cytoplasm"/>
    <property type="evidence" value="ECO:0007669"/>
    <property type="project" value="TreeGrafter"/>
</dbReference>
<name>X1MAI3_9ZZZZ</name>
<dbReference type="AlphaFoldDB" id="X1MAI3"/>